<evidence type="ECO:0000256" key="4">
    <source>
        <dbReference type="ARBA" id="ARBA00023170"/>
    </source>
</evidence>
<accession>A0A7K8UM46</accession>
<dbReference type="OrthoDB" id="8947657at2759"/>
<dbReference type="InterPro" id="IPR036179">
    <property type="entry name" value="Ig-like_dom_sf"/>
</dbReference>
<dbReference type="PANTHER" id="PTHR19343:SF26">
    <property type="entry name" value="T CELL RECEPTOR ALPHA VARIABLE 1-1"/>
    <property type="match status" value="1"/>
</dbReference>
<dbReference type="PROSITE" id="PS50835">
    <property type="entry name" value="IG_LIKE"/>
    <property type="match status" value="1"/>
</dbReference>
<keyword evidence="6" id="KW-1279">T cell receptor</keyword>
<organism evidence="8 9">
    <name type="scientific">Oceanites oceanicus</name>
    <name type="common">Wilson's storm petrel</name>
    <name type="synonym">Procellaria oceanica</name>
    <dbReference type="NCBI Taxonomy" id="79653"/>
    <lineage>
        <taxon>Eukaryota</taxon>
        <taxon>Metazoa</taxon>
        <taxon>Chordata</taxon>
        <taxon>Craniata</taxon>
        <taxon>Vertebrata</taxon>
        <taxon>Euteleostomi</taxon>
        <taxon>Archelosauria</taxon>
        <taxon>Archosauria</taxon>
        <taxon>Dinosauria</taxon>
        <taxon>Saurischia</taxon>
        <taxon>Theropoda</taxon>
        <taxon>Coelurosauria</taxon>
        <taxon>Aves</taxon>
        <taxon>Neognathae</taxon>
        <taxon>Neoaves</taxon>
        <taxon>Aequornithes</taxon>
        <taxon>Procellariiformes</taxon>
        <taxon>Hydrobatidae</taxon>
        <taxon>Oceanites</taxon>
    </lineage>
</organism>
<dbReference type="SUPFAM" id="SSF48726">
    <property type="entry name" value="Immunoglobulin"/>
    <property type="match status" value="1"/>
</dbReference>
<keyword evidence="3" id="KW-1064">Adaptive immunity</keyword>
<dbReference type="AlphaFoldDB" id="A0A7K8UM46"/>
<proteinExistence type="predicted"/>
<feature type="non-terminal residue" evidence="8">
    <location>
        <position position="94"/>
    </location>
</feature>
<dbReference type="Pfam" id="PF07686">
    <property type="entry name" value="V-set"/>
    <property type="match status" value="1"/>
</dbReference>
<evidence type="ECO:0000313" key="9">
    <source>
        <dbReference type="Proteomes" id="UP000569728"/>
    </source>
</evidence>
<comment type="caution">
    <text evidence="8">The sequence shown here is derived from an EMBL/GenBank/DDBJ whole genome shotgun (WGS) entry which is preliminary data.</text>
</comment>
<name>A0A7K8UM46_OCEOC</name>
<dbReference type="InterPro" id="IPR051006">
    <property type="entry name" value="TCR_variable_domain"/>
</dbReference>
<reference evidence="8 9" key="1">
    <citation type="submission" date="2019-09" db="EMBL/GenBank/DDBJ databases">
        <title>Bird 10,000 Genomes (B10K) Project - Family phase.</title>
        <authorList>
            <person name="Zhang G."/>
        </authorList>
    </citation>
    <scope>NUCLEOTIDE SEQUENCE [LARGE SCALE GENOMIC DNA]</scope>
    <source>
        <strain evidence="8">B10K-CU-031-11</strain>
        <tissue evidence="8">Muscle</tissue>
    </source>
</reference>
<feature type="non-terminal residue" evidence="8">
    <location>
        <position position="1"/>
    </location>
</feature>
<dbReference type="Proteomes" id="UP000569728">
    <property type="component" value="Unassembled WGS sequence"/>
</dbReference>
<evidence type="ECO:0000256" key="3">
    <source>
        <dbReference type="ARBA" id="ARBA00023130"/>
    </source>
</evidence>
<keyword evidence="1" id="KW-0732">Signal</keyword>
<dbReference type="Gene3D" id="2.60.40.10">
    <property type="entry name" value="Immunoglobulins"/>
    <property type="match status" value="1"/>
</dbReference>
<sequence>MGQTTITQQEGQVTVKQKDTFQTTCTCQTSIFYGLLWYQHRKGQAPQLVSYQVVPGSKHSGHLTTLLNTTGKYSLLQLEEVEVSDNASYLCAVQ</sequence>
<evidence type="ECO:0000256" key="5">
    <source>
        <dbReference type="ARBA" id="ARBA00023319"/>
    </source>
</evidence>
<dbReference type="GO" id="GO:0042101">
    <property type="term" value="C:T cell receptor complex"/>
    <property type="evidence" value="ECO:0007669"/>
    <property type="project" value="UniProtKB-KW"/>
</dbReference>
<evidence type="ECO:0000313" key="8">
    <source>
        <dbReference type="EMBL" id="NXF55158.1"/>
    </source>
</evidence>
<keyword evidence="5" id="KW-0393">Immunoglobulin domain</keyword>
<keyword evidence="2" id="KW-0391">Immunity</keyword>
<feature type="domain" description="Ig-like" evidence="7">
    <location>
        <begin position="1"/>
        <end position="94"/>
    </location>
</feature>
<dbReference type="GO" id="GO:0042605">
    <property type="term" value="F:peptide antigen binding"/>
    <property type="evidence" value="ECO:0007669"/>
    <property type="project" value="TreeGrafter"/>
</dbReference>
<dbReference type="InterPro" id="IPR007110">
    <property type="entry name" value="Ig-like_dom"/>
</dbReference>
<protein>
    <submittedName>
        <fullName evidence="8">TVA11 protein</fullName>
    </submittedName>
</protein>
<dbReference type="EMBL" id="VWZA01003810">
    <property type="protein sequence ID" value="NXF55158.1"/>
    <property type="molecule type" value="Genomic_DNA"/>
</dbReference>
<keyword evidence="4" id="KW-0675">Receptor</keyword>
<evidence type="ECO:0000256" key="6">
    <source>
        <dbReference type="ARBA" id="ARBA00043266"/>
    </source>
</evidence>
<gene>
    <name evidence="8" type="primary">Trav11_0</name>
    <name evidence="8" type="ORF">OCEOCE_R09566</name>
</gene>
<dbReference type="PANTHER" id="PTHR19343">
    <property type="entry name" value="T CELL RECEPTOR ALPHA VARIABLE 1-2"/>
    <property type="match status" value="1"/>
</dbReference>
<dbReference type="InterPro" id="IPR013783">
    <property type="entry name" value="Ig-like_fold"/>
</dbReference>
<evidence type="ECO:0000259" key="7">
    <source>
        <dbReference type="PROSITE" id="PS50835"/>
    </source>
</evidence>
<keyword evidence="9" id="KW-1185">Reference proteome</keyword>
<evidence type="ECO:0000256" key="1">
    <source>
        <dbReference type="ARBA" id="ARBA00022729"/>
    </source>
</evidence>
<dbReference type="GO" id="GO:0002250">
    <property type="term" value="P:adaptive immune response"/>
    <property type="evidence" value="ECO:0007669"/>
    <property type="project" value="UniProtKB-KW"/>
</dbReference>
<evidence type="ECO:0000256" key="2">
    <source>
        <dbReference type="ARBA" id="ARBA00022859"/>
    </source>
</evidence>
<dbReference type="InterPro" id="IPR013106">
    <property type="entry name" value="Ig_V-set"/>
</dbReference>